<keyword evidence="2" id="KW-0812">Transmembrane</keyword>
<organism evidence="3 4">
    <name type="scientific">Blautia liquoris</name>
    <dbReference type="NCBI Taxonomy" id="2779518"/>
    <lineage>
        <taxon>Bacteria</taxon>
        <taxon>Bacillati</taxon>
        <taxon>Bacillota</taxon>
        <taxon>Clostridia</taxon>
        <taxon>Lachnospirales</taxon>
        <taxon>Lachnospiraceae</taxon>
        <taxon>Blautia</taxon>
    </lineage>
</organism>
<feature type="transmembrane region" description="Helical" evidence="2">
    <location>
        <begin position="64"/>
        <end position="82"/>
    </location>
</feature>
<dbReference type="InterPro" id="IPR032820">
    <property type="entry name" value="ATPase_put"/>
</dbReference>
<dbReference type="Pfam" id="PF09527">
    <property type="entry name" value="ATPase_gene1"/>
    <property type="match status" value="1"/>
</dbReference>
<feature type="transmembrane region" description="Helical" evidence="2">
    <location>
        <begin position="28"/>
        <end position="52"/>
    </location>
</feature>
<accession>A0A7M2RLM2</accession>
<sequence length="88" mass="9710">MRKLNNEEASILHKRHQKEQKPDGDKTLYALTCISQIGFTIAASILTGVLIGKFLDHLLGTSPWMLLIFSILGVGAAIKSLFDLSKEN</sequence>
<evidence type="ECO:0000313" key="3">
    <source>
        <dbReference type="EMBL" id="QOV20981.1"/>
    </source>
</evidence>
<dbReference type="AlphaFoldDB" id="A0A7M2RLM2"/>
<keyword evidence="4" id="KW-1185">Reference proteome</keyword>
<gene>
    <name evidence="3" type="ORF">INP51_07590</name>
</gene>
<dbReference type="KEGG" id="bliq:INP51_07590"/>
<keyword evidence="2" id="KW-1133">Transmembrane helix</keyword>
<protein>
    <submittedName>
        <fullName evidence="3">AtpZ/AtpI family protein</fullName>
    </submittedName>
</protein>
<dbReference type="EMBL" id="CP063304">
    <property type="protein sequence ID" value="QOV20981.1"/>
    <property type="molecule type" value="Genomic_DNA"/>
</dbReference>
<feature type="region of interest" description="Disordered" evidence="1">
    <location>
        <begin position="1"/>
        <end position="23"/>
    </location>
</feature>
<evidence type="ECO:0000256" key="1">
    <source>
        <dbReference type="SAM" id="MobiDB-lite"/>
    </source>
</evidence>
<name>A0A7M2RLM2_9FIRM</name>
<keyword evidence="2" id="KW-0472">Membrane</keyword>
<evidence type="ECO:0000313" key="4">
    <source>
        <dbReference type="Proteomes" id="UP000593601"/>
    </source>
</evidence>
<reference evidence="3 4" key="1">
    <citation type="submission" date="2020-10" db="EMBL/GenBank/DDBJ databases">
        <title>Blautia liquoris sp.nov., isolated from the mud in a fermentation cellar used for the production of Chinese strong-flavoured liquor.</title>
        <authorList>
            <person name="Lu L."/>
        </authorList>
    </citation>
    <scope>NUCLEOTIDE SEQUENCE [LARGE SCALE GENOMIC DNA]</scope>
    <source>
        <strain evidence="3 4">LZLJ-3</strain>
    </source>
</reference>
<evidence type="ECO:0000256" key="2">
    <source>
        <dbReference type="SAM" id="Phobius"/>
    </source>
</evidence>
<dbReference type="Proteomes" id="UP000593601">
    <property type="component" value="Chromosome"/>
</dbReference>
<proteinExistence type="predicted"/>